<name>A0A3F2RYR7_9STRA</name>
<feature type="compositionally biased region" description="Basic and acidic residues" evidence="1">
    <location>
        <begin position="50"/>
        <end position="61"/>
    </location>
</feature>
<evidence type="ECO:0000256" key="1">
    <source>
        <dbReference type="SAM" id="MobiDB-lite"/>
    </source>
</evidence>
<feature type="compositionally biased region" description="Acidic residues" evidence="1">
    <location>
        <begin position="62"/>
        <end position="71"/>
    </location>
</feature>
<dbReference type="EMBL" id="MBDO02000030">
    <property type="protein sequence ID" value="RLN66913.1"/>
    <property type="molecule type" value="Genomic_DNA"/>
</dbReference>
<dbReference type="Proteomes" id="UP000277300">
    <property type="component" value="Unassembled WGS sequence"/>
</dbReference>
<dbReference type="Proteomes" id="UP000284657">
    <property type="component" value="Unassembled WGS sequence"/>
</dbReference>
<dbReference type="AlphaFoldDB" id="A0A3F2RYR7"/>
<reference evidence="4 5" key="1">
    <citation type="submission" date="2018-07" db="EMBL/GenBank/DDBJ databases">
        <title>Genome sequencing of oomycete isolates from Chile give support for New Zealand origin for Phytophthora kernoviae and make available the first Nothophytophthora sp. genome.</title>
        <authorList>
            <person name="Studholme D.J."/>
            <person name="Sanfuentes E."/>
            <person name="Panda P."/>
            <person name="Hill R."/>
            <person name="Sambles C."/>
            <person name="Grant M."/>
            <person name="Williams N.M."/>
            <person name="Mcdougal R.L."/>
        </authorList>
    </citation>
    <scope>NUCLEOTIDE SEQUENCE [LARGE SCALE GENOMIC DNA]</scope>
    <source>
        <strain evidence="3">Chile6</strain>
        <strain evidence="2">Chile7</strain>
    </source>
</reference>
<evidence type="ECO:0000313" key="2">
    <source>
        <dbReference type="EMBL" id="RLN51656.1"/>
    </source>
</evidence>
<evidence type="ECO:0000313" key="3">
    <source>
        <dbReference type="EMBL" id="RLN66913.1"/>
    </source>
</evidence>
<sequence>MLTSADLEEIKEDIHFFLDEFGSTGAVRRKLQAQLKEIERLGFTVRRLQGRRDKAQEPKDENTEESEEKDAMDEVDRIQADVEFFLKAFGSTRVSDEKFSLVKPTQVQYQGL</sequence>
<proteinExistence type="predicted"/>
<feature type="region of interest" description="Disordered" evidence="1">
    <location>
        <begin position="49"/>
        <end position="73"/>
    </location>
</feature>
<accession>A0A3F2RYR7</accession>
<dbReference type="EMBL" id="MBAD02001815">
    <property type="protein sequence ID" value="RLN51656.1"/>
    <property type="molecule type" value="Genomic_DNA"/>
</dbReference>
<organism evidence="3 4">
    <name type="scientific">Phytophthora kernoviae</name>
    <dbReference type="NCBI Taxonomy" id="325452"/>
    <lineage>
        <taxon>Eukaryota</taxon>
        <taxon>Sar</taxon>
        <taxon>Stramenopiles</taxon>
        <taxon>Oomycota</taxon>
        <taxon>Peronosporomycetes</taxon>
        <taxon>Peronosporales</taxon>
        <taxon>Peronosporaceae</taxon>
        <taxon>Phytophthora</taxon>
    </lineage>
</organism>
<comment type="caution">
    <text evidence="3">The sequence shown here is derived from an EMBL/GenBank/DDBJ whole genome shotgun (WGS) entry which is preliminary data.</text>
</comment>
<evidence type="ECO:0000313" key="5">
    <source>
        <dbReference type="Proteomes" id="UP000284657"/>
    </source>
</evidence>
<dbReference type="OrthoDB" id="127814at2759"/>
<gene>
    <name evidence="2" type="ORF">BBJ29_003270</name>
    <name evidence="3" type="ORF">BBP00_00001929</name>
</gene>
<evidence type="ECO:0000313" key="4">
    <source>
        <dbReference type="Proteomes" id="UP000277300"/>
    </source>
</evidence>
<protein>
    <submittedName>
        <fullName evidence="3">Uncharacterized protein</fullName>
    </submittedName>
</protein>